<keyword evidence="2" id="KW-0813">Transport</keyword>
<feature type="transmembrane region" description="Helical" evidence="8">
    <location>
        <begin position="339"/>
        <end position="361"/>
    </location>
</feature>
<evidence type="ECO:0000256" key="2">
    <source>
        <dbReference type="ARBA" id="ARBA00022448"/>
    </source>
</evidence>
<feature type="transmembrane region" description="Helical" evidence="8">
    <location>
        <begin position="287"/>
        <end position="318"/>
    </location>
</feature>
<feature type="transmembrane region" description="Helical" evidence="8">
    <location>
        <begin position="119"/>
        <end position="141"/>
    </location>
</feature>
<keyword evidence="3" id="KW-1003">Cell membrane</keyword>
<evidence type="ECO:0000256" key="8">
    <source>
        <dbReference type="SAM" id="Phobius"/>
    </source>
</evidence>
<dbReference type="GO" id="GO:0008324">
    <property type="term" value="F:monoatomic cation transmembrane transporter activity"/>
    <property type="evidence" value="ECO:0007669"/>
    <property type="project" value="InterPro"/>
</dbReference>
<proteinExistence type="predicted"/>
<dbReference type="Proteomes" id="UP001300383">
    <property type="component" value="Unassembled WGS sequence"/>
</dbReference>
<evidence type="ECO:0000313" key="10">
    <source>
        <dbReference type="Proteomes" id="UP001300383"/>
    </source>
</evidence>
<accession>A0AAP4BC23</accession>
<reference evidence="9 10" key="1">
    <citation type="submission" date="2023-05" db="EMBL/GenBank/DDBJ databases">
        <title>[ruminococcus] sp. nov., isolated from a pig farm feces dump.</title>
        <authorList>
            <person name="Chang Y.-H."/>
        </authorList>
    </citation>
    <scope>NUCLEOTIDE SEQUENCE [LARGE SCALE GENOMIC DNA]</scope>
    <source>
        <strain evidence="9 10">YH-rum2234</strain>
    </source>
</reference>
<evidence type="ECO:0000256" key="1">
    <source>
        <dbReference type="ARBA" id="ARBA00004651"/>
    </source>
</evidence>
<keyword evidence="5 8" id="KW-1133">Transmembrane helix</keyword>
<feature type="transmembrane region" description="Helical" evidence="8">
    <location>
        <begin position="148"/>
        <end position="165"/>
    </location>
</feature>
<comment type="caution">
    <text evidence="9">The sequence shown here is derived from an EMBL/GenBank/DDBJ whole genome shotgun (WGS) entry which is preliminary data.</text>
</comment>
<keyword evidence="7 8" id="KW-0472">Membrane</keyword>
<evidence type="ECO:0000313" key="9">
    <source>
        <dbReference type="EMBL" id="MDI9242707.1"/>
    </source>
</evidence>
<gene>
    <name evidence="9" type="ORF">QJ036_09515</name>
</gene>
<feature type="transmembrane region" description="Helical" evidence="8">
    <location>
        <begin position="224"/>
        <end position="242"/>
    </location>
</feature>
<name>A0AAP4BC23_9FIRM</name>
<evidence type="ECO:0000256" key="7">
    <source>
        <dbReference type="ARBA" id="ARBA00023136"/>
    </source>
</evidence>
<feature type="transmembrane region" description="Helical" evidence="8">
    <location>
        <begin position="7"/>
        <end position="25"/>
    </location>
</feature>
<keyword evidence="6" id="KW-0406">Ion transport</keyword>
<dbReference type="PANTHER" id="PTHR32024">
    <property type="entry name" value="TRK SYSTEM POTASSIUM UPTAKE PROTEIN TRKG-RELATED"/>
    <property type="match status" value="1"/>
</dbReference>
<feature type="transmembrane region" description="Helical" evidence="8">
    <location>
        <begin position="367"/>
        <end position="387"/>
    </location>
</feature>
<feature type="transmembrane region" description="Helical" evidence="8">
    <location>
        <begin position="65"/>
        <end position="86"/>
    </location>
</feature>
<dbReference type="Pfam" id="PF02386">
    <property type="entry name" value="TrkH"/>
    <property type="match status" value="1"/>
</dbReference>
<dbReference type="InterPro" id="IPR003445">
    <property type="entry name" value="Cat_transpt"/>
</dbReference>
<dbReference type="GO" id="GO:0005886">
    <property type="term" value="C:plasma membrane"/>
    <property type="evidence" value="ECO:0007669"/>
    <property type="project" value="UniProtKB-SubCell"/>
</dbReference>
<keyword evidence="4 8" id="KW-0812">Transmembrane</keyword>
<dbReference type="EMBL" id="JASGBQ010000017">
    <property type="protein sequence ID" value="MDI9242707.1"/>
    <property type="molecule type" value="Genomic_DNA"/>
</dbReference>
<dbReference type="GO" id="GO:0030001">
    <property type="term" value="P:metal ion transport"/>
    <property type="evidence" value="ECO:0007669"/>
    <property type="project" value="UniProtKB-ARBA"/>
</dbReference>
<feature type="transmembrane region" description="Helical" evidence="8">
    <location>
        <begin position="185"/>
        <end position="204"/>
    </location>
</feature>
<feature type="transmembrane region" description="Helical" evidence="8">
    <location>
        <begin position="399"/>
        <end position="419"/>
    </location>
</feature>
<evidence type="ECO:0000256" key="5">
    <source>
        <dbReference type="ARBA" id="ARBA00022989"/>
    </source>
</evidence>
<comment type="subcellular location">
    <subcellularLocation>
        <location evidence="1">Cell membrane</location>
        <topology evidence="1">Multi-pass membrane protein</topology>
    </subcellularLocation>
</comment>
<sequence>MKIILTGYLFIILVGAGLLCLPISVKAGEGLTSFSDAVFTAASATCVTGLVRFDTYTHWSFFGQLVILGLIQVGGIGFMTFAIYVVSMTKKKIGLTTRVVMQNAISAPQMGGIVKMTRFILMGSLLMEGIGALLLSFYFCPRLGFFKGIWFGIFHSISAFCNAGFDLMGNMAAFSSLTTVGNNWYVNGIIMALIVIGGLGFFVWKDLLNNRFSFKKLRLHSKLVVTMTGALILIGAVLLFLFEQGNQNFVNMPASEKTLSVLFQSITARTAGFNSMDLTTMTQAGQFLLICLMFIGGSAGSTAGGIKTTTFAVFLMSITATMRQKKNMEAFGRRVEDSAARVAASIFCMYLLLTLVVSMTISSLEGLPLLTALFESVSAMGTVGLTLGVTTSLGMVSKWLLILLMFIGRVGSITFLIAFSSDKNRAVSRLPVEKIQVG</sequence>
<evidence type="ECO:0000256" key="6">
    <source>
        <dbReference type="ARBA" id="ARBA00023065"/>
    </source>
</evidence>
<dbReference type="PANTHER" id="PTHR32024:SF1">
    <property type="entry name" value="KTR SYSTEM POTASSIUM UPTAKE PROTEIN B"/>
    <property type="match status" value="1"/>
</dbReference>
<dbReference type="AlphaFoldDB" id="A0AAP4BC23"/>
<protein>
    <submittedName>
        <fullName evidence="9">Potassium transporter TrkG</fullName>
    </submittedName>
</protein>
<keyword evidence="10" id="KW-1185">Reference proteome</keyword>
<organism evidence="9 10">
    <name type="scientific">Fusibacillus kribbianus</name>
    <dbReference type="NCBI Taxonomy" id="3044208"/>
    <lineage>
        <taxon>Bacteria</taxon>
        <taxon>Bacillati</taxon>
        <taxon>Bacillota</taxon>
        <taxon>Clostridia</taxon>
        <taxon>Lachnospirales</taxon>
        <taxon>Lachnospiraceae</taxon>
        <taxon>Fusibacillus</taxon>
    </lineage>
</organism>
<evidence type="ECO:0000256" key="4">
    <source>
        <dbReference type="ARBA" id="ARBA00022692"/>
    </source>
</evidence>
<evidence type="ECO:0000256" key="3">
    <source>
        <dbReference type="ARBA" id="ARBA00022475"/>
    </source>
</evidence>